<sequence length="394" mass="43012">MILTQCAVCATDLGLSLGKKCGRCSTRYCGPECQVQHWKEGGHDQLCKKIKRSGGAEQYNANKKYTEAVTRAAEACADDTKGQTCYICTQALHWKTKEGLVRGCSCRGTAGFAHVSCLAEQVKILVAEAEENNFLGSDKFVPRWARWYTCSLCEQDYHTVVRCALGWACWKTYLGRPETDKLRRTAMNLLGGGLYSAEHHADAASVMEAELSMMRRIGGSDNSDIFVAQTNLASTYQALGRLDQAMCLRREAYAGGLKLFGEEDNNVLSAANNYAKSLLTLKRSEEAKALLRKTMPVARRVLREEHRITLKMRWNYALALCCDPSATLDDVSEGVSTLEDAGRIARRVLGGAHPTTEGIENALRDAGAALAAREGDCVTSVCEAVAAVNLLDGS</sequence>
<dbReference type="Pfam" id="PF12906">
    <property type="entry name" value="RINGv"/>
    <property type="match status" value="1"/>
</dbReference>
<dbReference type="InterPro" id="IPR011016">
    <property type="entry name" value="Znf_RING-CH"/>
</dbReference>
<dbReference type="OrthoDB" id="5986190at2759"/>
<dbReference type="SUPFAM" id="SSF48452">
    <property type="entry name" value="TPR-like"/>
    <property type="match status" value="1"/>
</dbReference>
<accession>A0A8J2SJE3</accession>
<dbReference type="InterPro" id="IPR013083">
    <property type="entry name" value="Znf_RING/FYVE/PHD"/>
</dbReference>
<dbReference type="InterPro" id="IPR002893">
    <property type="entry name" value="Znf_MYND"/>
</dbReference>
<dbReference type="InterPro" id="IPR053137">
    <property type="entry name" value="NLR-like"/>
</dbReference>
<dbReference type="PANTHER" id="PTHR46082">
    <property type="entry name" value="ATP/GTP-BINDING PROTEIN-RELATED"/>
    <property type="match status" value="1"/>
</dbReference>
<dbReference type="Proteomes" id="UP000789595">
    <property type="component" value="Unassembled WGS sequence"/>
</dbReference>
<dbReference type="Pfam" id="PF13374">
    <property type="entry name" value="TPR_10"/>
    <property type="match status" value="1"/>
</dbReference>
<evidence type="ECO:0000256" key="4">
    <source>
        <dbReference type="PROSITE-ProRule" id="PRU00134"/>
    </source>
</evidence>
<reference evidence="6" key="1">
    <citation type="submission" date="2021-11" db="EMBL/GenBank/DDBJ databases">
        <authorList>
            <consortium name="Genoscope - CEA"/>
            <person name="William W."/>
        </authorList>
    </citation>
    <scope>NUCLEOTIDE SEQUENCE</scope>
</reference>
<dbReference type="InterPro" id="IPR011990">
    <property type="entry name" value="TPR-like_helical_dom_sf"/>
</dbReference>
<keyword evidence="7" id="KW-1185">Reference proteome</keyword>
<dbReference type="Gene3D" id="6.10.140.2220">
    <property type="match status" value="1"/>
</dbReference>
<dbReference type="AlphaFoldDB" id="A0A8J2SJE3"/>
<comment type="caution">
    <text evidence="6">The sequence shown here is derived from an EMBL/GenBank/DDBJ whole genome shotgun (WGS) entry which is preliminary data.</text>
</comment>
<evidence type="ECO:0000256" key="1">
    <source>
        <dbReference type="ARBA" id="ARBA00022723"/>
    </source>
</evidence>
<protein>
    <recommendedName>
        <fullName evidence="5">MYND-type domain-containing protein</fullName>
    </recommendedName>
</protein>
<organism evidence="6 7">
    <name type="scientific">Pelagomonas calceolata</name>
    <dbReference type="NCBI Taxonomy" id="35677"/>
    <lineage>
        <taxon>Eukaryota</taxon>
        <taxon>Sar</taxon>
        <taxon>Stramenopiles</taxon>
        <taxon>Ochrophyta</taxon>
        <taxon>Pelagophyceae</taxon>
        <taxon>Pelagomonadales</taxon>
        <taxon>Pelagomonadaceae</taxon>
        <taxon>Pelagomonas</taxon>
    </lineage>
</organism>
<evidence type="ECO:0000313" key="6">
    <source>
        <dbReference type="EMBL" id="CAH0371658.1"/>
    </source>
</evidence>
<dbReference type="Gene3D" id="1.25.40.10">
    <property type="entry name" value="Tetratricopeptide repeat domain"/>
    <property type="match status" value="1"/>
</dbReference>
<dbReference type="Pfam" id="PF01753">
    <property type="entry name" value="zf-MYND"/>
    <property type="match status" value="1"/>
</dbReference>
<evidence type="ECO:0000313" key="7">
    <source>
        <dbReference type="Proteomes" id="UP000789595"/>
    </source>
</evidence>
<evidence type="ECO:0000256" key="3">
    <source>
        <dbReference type="ARBA" id="ARBA00022833"/>
    </source>
</evidence>
<dbReference type="PROSITE" id="PS50865">
    <property type="entry name" value="ZF_MYND_2"/>
    <property type="match status" value="1"/>
</dbReference>
<dbReference type="EMBL" id="CAKKNE010000003">
    <property type="protein sequence ID" value="CAH0371658.1"/>
    <property type="molecule type" value="Genomic_DNA"/>
</dbReference>
<evidence type="ECO:0000259" key="5">
    <source>
        <dbReference type="PROSITE" id="PS50865"/>
    </source>
</evidence>
<dbReference type="PANTHER" id="PTHR46082:SF6">
    <property type="entry name" value="AAA+ ATPASE DOMAIN-CONTAINING PROTEIN-RELATED"/>
    <property type="match status" value="1"/>
</dbReference>
<dbReference type="Gene3D" id="3.30.40.10">
    <property type="entry name" value="Zinc/RING finger domain, C3HC4 (zinc finger)"/>
    <property type="match status" value="1"/>
</dbReference>
<dbReference type="SUPFAM" id="SSF144232">
    <property type="entry name" value="HIT/MYND zinc finger-like"/>
    <property type="match status" value="1"/>
</dbReference>
<keyword evidence="2 4" id="KW-0863">Zinc-finger</keyword>
<dbReference type="GO" id="GO:0008270">
    <property type="term" value="F:zinc ion binding"/>
    <property type="evidence" value="ECO:0007669"/>
    <property type="project" value="UniProtKB-KW"/>
</dbReference>
<gene>
    <name evidence="6" type="ORF">PECAL_3P16100</name>
</gene>
<keyword evidence="3" id="KW-0862">Zinc</keyword>
<feature type="domain" description="MYND-type" evidence="5">
    <location>
        <begin position="6"/>
        <end position="47"/>
    </location>
</feature>
<keyword evidence="1" id="KW-0479">Metal-binding</keyword>
<evidence type="ECO:0000256" key="2">
    <source>
        <dbReference type="ARBA" id="ARBA00022771"/>
    </source>
</evidence>
<proteinExistence type="predicted"/>
<name>A0A8J2SJE3_9STRA</name>